<evidence type="ECO:0000256" key="3">
    <source>
        <dbReference type="ARBA" id="ARBA00023125"/>
    </source>
</evidence>
<dbReference type="FunFam" id="1.10.10.10:FF:000038">
    <property type="entry name" value="Glycine cleavage system transcriptional activator"/>
    <property type="match status" value="1"/>
</dbReference>
<evidence type="ECO:0000256" key="4">
    <source>
        <dbReference type="ARBA" id="ARBA00023163"/>
    </source>
</evidence>
<dbReference type="PROSITE" id="PS50931">
    <property type="entry name" value="HTH_LYSR"/>
    <property type="match status" value="1"/>
</dbReference>
<dbReference type="GO" id="GO:0003700">
    <property type="term" value="F:DNA-binding transcription factor activity"/>
    <property type="evidence" value="ECO:0007669"/>
    <property type="project" value="InterPro"/>
</dbReference>
<keyword evidence="3" id="KW-0238">DNA-binding</keyword>
<dbReference type="RefSeq" id="WP_339090602.1">
    <property type="nucleotide sequence ID" value="NZ_LR743507.1"/>
</dbReference>
<dbReference type="SUPFAM" id="SSF53850">
    <property type="entry name" value="Periplasmic binding protein-like II"/>
    <property type="match status" value="1"/>
</dbReference>
<evidence type="ECO:0000313" key="6">
    <source>
        <dbReference type="EMBL" id="CAA2104931.1"/>
    </source>
</evidence>
<name>A0A679JG91_VARPD</name>
<gene>
    <name evidence="6" type="primary">gcvA_10</name>
    <name evidence="6" type="ORF">VVAX_03005</name>
</gene>
<sequence>MNEIGSPVQSLPRPGRRLPPLLSLRAFEAAAAHLSFQRAALELSVTPSAISHQVRSLEDTLGQPLFRRLTRQLALTPAGQRLFDDLRTGFDVLEAGIDRLRRPPASQTVTLTTNAAFAARWVLPRMEAFRKACPGVELRLHASDTLVDLARGDADIAIRSGRGQWPGLLSRELMPERYAPLCSPMLGLKRVADLSKHQLIHCDWQPHALAPALWPRWFREAGIAQPKSPGGGAMRAPALSFSDESHAMLAALGGHGVALLSLTLSAPEIRSGALVQPFGPALDTGSYFVAVANGRENEAPLRAVWNWIVSQTTTGS</sequence>
<evidence type="ECO:0000259" key="5">
    <source>
        <dbReference type="PROSITE" id="PS50931"/>
    </source>
</evidence>
<reference evidence="6" key="1">
    <citation type="submission" date="2019-12" db="EMBL/GenBank/DDBJ databases">
        <authorList>
            <person name="Cremers G."/>
        </authorList>
    </citation>
    <scope>NUCLEOTIDE SEQUENCE</scope>
    <source>
        <strain evidence="6">Vvax</strain>
    </source>
</reference>
<keyword evidence="4" id="KW-0804">Transcription</keyword>
<dbReference type="InterPro" id="IPR036388">
    <property type="entry name" value="WH-like_DNA-bd_sf"/>
</dbReference>
<protein>
    <submittedName>
        <fullName evidence="6">Glycine cleavage system transcriptional activator</fullName>
    </submittedName>
</protein>
<dbReference type="Gene3D" id="1.10.10.10">
    <property type="entry name" value="Winged helix-like DNA-binding domain superfamily/Winged helix DNA-binding domain"/>
    <property type="match status" value="1"/>
</dbReference>
<dbReference type="InterPro" id="IPR000847">
    <property type="entry name" value="LysR_HTH_N"/>
</dbReference>
<evidence type="ECO:0000256" key="2">
    <source>
        <dbReference type="ARBA" id="ARBA00023015"/>
    </source>
</evidence>
<keyword evidence="2" id="KW-0805">Transcription regulation</keyword>
<feature type="domain" description="HTH lysR-type" evidence="5">
    <location>
        <begin position="19"/>
        <end position="76"/>
    </location>
</feature>
<dbReference type="CDD" id="cd08432">
    <property type="entry name" value="PBP2_GcdR_TrpI_HvrB_AmpR_like"/>
    <property type="match status" value="1"/>
</dbReference>
<comment type="similarity">
    <text evidence="1">Belongs to the LysR transcriptional regulatory family.</text>
</comment>
<dbReference type="InterPro" id="IPR036390">
    <property type="entry name" value="WH_DNA-bd_sf"/>
</dbReference>
<dbReference type="InterPro" id="IPR058163">
    <property type="entry name" value="LysR-type_TF_proteobact-type"/>
</dbReference>
<dbReference type="Pfam" id="PF03466">
    <property type="entry name" value="LysR_substrate"/>
    <property type="match status" value="1"/>
</dbReference>
<dbReference type="InterPro" id="IPR005119">
    <property type="entry name" value="LysR_subst-bd"/>
</dbReference>
<accession>A0A679JG91</accession>
<proteinExistence type="inferred from homology"/>
<dbReference type="PRINTS" id="PR00039">
    <property type="entry name" value="HTHLYSR"/>
</dbReference>
<dbReference type="GO" id="GO:0006351">
    <property type="term" value="P:DNA-templated transcription"/>
    <property type="evidence" value="ECO:0007669"/>
    <property type="project" value="TreeGrafter"/>
</dbReference>
<dbReference type="AlphaFoldDB" id="A0A679JG91"/>
<organism evidence="6">
    <name type="scientific">Variovorax paradoxus</name>
    <dbReference type="NCBI Taxonomy" id="34073"/>
    <lineage>
        <taxon>Bacteria</taxon>
        <taxon>Pseudomonadati</taxon>
        <taxon>Pseudomonadota</taxon>
        <taxon>Betaproteobacteria</taxon>
        <taxon>Burkholderiales</taxon>
        <taxon>Comamonadaceae</taxon>
        <taxon>Variovorax</taxon>
    </lineage>
</organism>
<dbReference type="Gene3D" id="3.40.190.10">
    <property type="entry name" value="Periplasmic binding protein-like II"/>
    <property type="match status" value="2"/>
</dbReference>
<dbReference type="EMBL" id="LR743507">
    <property type="protein sequence ID" value="CAA2104931.1"/>
    <property type="molecule type" value="Genomic_DNA"/>
</dbReference>
<evidence type="ECO:0000256" key="1">
    <source>
        <dbReference type="ARBA" id="ARBA00009437"/>
    </source>
</evidence>
<dbReference type="PANTHER" id="PTHR30537">
    <property type="entry name" value="HTH-TYPE TRANSCRIPTIONAL REGULATOR"/>
    <property type="match status" value="1"/>
</dbReference>
<dbReference type="SUPFAM" id="SSF46785">
    <property type="entry name" value="Winged helix' DNA-binding domain"/>
    <property type="match status" value="1"/>
</dbReference>
<dbReference type="Pfam" id="PF00126">
    <property type="entry name" value="HTH_1"/>
    <property type="match status" value="1"/>
</dbReference>
<dbReference type="GO" id="GO:0043565">
    <property type="term" value="F:sequence-specific DNA binding"/>
    <property type="evidence" value="ECO:0007669"/>
    <property type="project" value="TreeGrafter"/>
</dbReference>
<dbReference type="PANTHER" id="PTHR30537:SF26">
    <property type="entry name" value="GLYCINE CLEAVAGE SYSTEM TRANSCRIPTIONAL ACTIVATOR"/>
    <property type="match status" value="1"/>
</dbReference>